<dbReference type="PANTHER" id="PTHR43537">
    <property type="entry name" value="TRANSCRIPTIONAL REGULATOR, GNTR FAMILY"/>
    <property type="match status" value="1"/>
</dbReference>
<dbReference type="InterPro" id="IPR000524">
    <property type="entry name" value="Tscrpt_reg_HTH_GntR"/>
</dbReference>
<dbReference type="InterPro" id="IPR008920">
    <property type="entry name" value="TF_FadR/GntR_C"/>
</dbReference>
<feature type="domain" description="GntR C-terminal" evidence="6">
    <location>
        <begin position="87"/>
        <end position="211"/>
    </location>
</feature>
<dbReference type="EMBL" id="JBHRTN010000029">
    <property type="protein sequence ID" value="MFC3127701.1"/>
    <property type="molecule type" value="Genomic_DNA"/>
</dbReference>
<feature type="domain" description="HTH gntR-type" evidence="5">
    <location>
        <begin position="19"/>
        <end position="77"/>
    </location>
</feature>
<keyword evidence="3" id="KW-0804">Transcription</keyword>
<dbReference type="SUPFAM" id="SSF46785">
    <property type="entry name" value="Winged helix' DNA-binding domain"/>
    <property type="match status" value="1"/>
</dbReference>
<dbReference type="Pfam" id="PF00392">
    <property type="entry name" value="GntR"/>
    <property type="match status" value="1"/>
</dbReference>
<feature type="region of interest" description="Disordered" evidence="4">
    <location>
        <begin position="206"/>
        <end position="244"/>
    </location>
</feature>
<protein>
    <submittedName>
        <fullName evidence="7">GntR family transcriptional regulator</fullName>
    </submittedName>
</protein>
<evidence type="ECO:0000256" key="2">
    <source>
        <dbReference type="ARBA" id="ARBA00023125"/>
    </source>
</evidence>
<evidence type="ECO:0000256" key="1">
    <source>
        <dbReference type="ARBA" id="ARBA00023015"/>
    </source>
</evidence>
<dbReference type="Proteomes" id="UP001595593">
    <property type="component" value="Unassembled WGS sequence"/>
</dbReference>
<dbReference type="PANTHER" id="PTHR43537:SF45">
    <property type="entry name" value="GNTR FAMILY REGULATORY PROTEIN"/>
    <property type="match status" value="1"/>
</dbReference>
<sequence length="244" mass="26501">MTGTRSSSSESTLHRVRGLEIAIAQDIQAGHLPAGAWLKQVLLQQRYGHSRGDVRRALDRLVAQHLVQHVPNCGYRVQDVDEPNLLELRQLRAILENAAAAMTTVPAPAEALVTLRRLADAFSTAAAQGSVHDRNETNLAFHQALLNLCPNRELAHAVMRTRLRMPAAPGAQWAAAGWVSESARQHHAMVDALSAGDRAAFCAAVRAHQRPPPPQPVRPAPGRQGRGRPRRPLPAEKAEPQPTG</sequence>
<dbReference type="Pfam" id="PF07729">
    <property type="entry name" value="FCD"/>
    <property type="match status" value="1"/>
</dbReference>
<name>A0ABV7G848_9PROT</name>
<organism evidence="7 8">
    <name type="scientific">Teichococcus globiformis</name>
    <dbReference type="NCBI Taxonomy" id="2307229"/>
    <lineage>
        <taxon>Bacteria</taxon>
        <taxon>Pseudomonadati</taxon>
        <taxon>Pseudomonadota</taxon>
        <taxon>Alphaproteobacteria</taxon>
        <taxon>Acetobacterales</taxon>
        <taxon>Roseomonadaceae</taxon>
        <taxon>Roseomonas</taxon>
    </lineage>
</organism>
<evidence type="ECO:0000256" key="3">
    <source>
        <dbReference type="ARBA" id="ARBA00023163"/>
    </source>
</evidence>
<feature type="compositionally biased region" description="Pro residues" evidence="4">
    <location>
        <begin position="210"/>
        <end position="219"/>
    </location>
</feature>
<dbReference type="InterPro" id="IPR036390">
    <property type="entry name" value="WH_DNA-bd_sf"/>
</dbReference>
<dbReference type="RefSeq" id="WP_379599814.1">
    <property type="nucleotide sequence ID" value="NZ_JBHRTN010000029.1"/>
</dbReference>
<dbReference type="SMART" id="SM00345">
    <property type="entry name" value="HTH_GNTR"/>
    <property type="match status" value="1"/>
</dbReference>
<dbReference type="InterPro" id="IPR011711">
    <property type="entry name" value="GntR_C"/>
</dbReference>
<evidence type="ECO:0000313" key="7">
    <source>
        <dbReference type="EMBL" id="MFC3127701.1"/>
    </source>
</evidence>
<dbReference type="SMART" id="SM00895">
    <property type="entry name" value="FCD"/>
    <property type="match status" value="1"/>
</dbReference>
<dbReference type="InterPro" id="IPR036388">
    <property type="entry name" value="WH-like_DNA-bd_sf"/>
</dbReference>
<feature type="compositionally biased region" description="Basic and acidic residues" evidence="4">
    <location>
        <begin position="233"/>
        <end position="244"/>
    </location>
</feature>
<keyword evidence="1" id="KW-0805">Transcription regulation</keyword>
<evidence type="ECO:0000313" key="8">
    <source>
        <dbReference type="Proteomes" id="UP001595593"/>
    </source>
</evidence>
<comment type="caution">
    <text evidence="7">The sequence shown here is derived from an EMBL/GenBank/DDBJ whole genome shotgun (WGS) entry which is preliminary data.</text>
</comment>
<evidence type="ECO:0000256" key="4">
    <source>
        <dbReference type="SAM" id="MobiDB-lite"/>
    </source>
</evidence>
<keyword evidence="2" id="KW-0238">DNA-binding</keyword>
<evidence type="ECO:0000259" key="5">
    <source>
        <dbReference type="SMART" id="SM00345"/>
    </source>
</evidence>
<keyword evidence="8" id="KW-1185">Reference proteome</keyword>
<proteinExistence type="predicted"/>
<accession>A0ABV7G848</accession>
<dbReference type="Gene3D" id="1.10.10.10">
    <property type="entry name" value="Winged helix-like DNA-binding domain superfamily/Winged helix DNA-binding domain"/>
    <property type="match status" value="1"/>
</dbReference>
<dbReference type="SUPFAM" id="SSF48008">
    <property type="entry name" value="GntR ligand-binding domain-like"/>
    <property type="match status" value="1"/>
</dbReference>
<evidence type="ECO:0000259" key="6">
    <source>
        <dbReference type="SMART" id="SM00895"/>
    </source>
</evidence>
<gene>
    <name evidence="7" type="ORF">ACFOD4_21770</name>
</gene>
<dbReference type="Gene3D" id="1.20.120.530">
    <property type="entry name" value="GntR ligand-binding domain-like"/>
    <property type="match status" value="1"/>
</dbReference>
<reference evidence="8" key="1">
    <citation type="journal article" date="2019" name="Int. J. Syst. Evol. Microbiol.">
        <title>The Global Catalogue of Microorganisms (GCM) 10K type strain sequencing project: providing services to taxonomists for standard genome sequencing and annotation.</title>
        <authorList>
            <consortium name="The Broad Institute Genomics Platform"/>
            <consortium name="The Broad Institute Genome Sequencing Center for Infectious Disease"/>
            <person name="Wu L."/>
            <person name="Ma J."/>
        </authorList>
    </citation>
    <scope>NUCLEOTIDE SEQUENCE [LARGE SCALE GENOMIC DNA]</scope>
    <source>
        <strain evidence="8">KCTC 52094</strain>
    </source>
</reference>